<dbReference type="Pfam" id="PF03168">
    <property type="entry name" value="LEA_2"/>
    <property type="match status" value="1"/>
</dbReference>
<reference evidence="2 3" key="1">
    <citation type="submission" date="2018-03" db="EMBL/GenBank/DDBJ databases">
        <title>Genomic Encyclopedia of Archaeal and Bacterial Type Strains, Phase II (KMG-II): from individual species to whole genera.</title>
        <authorList>
            <person name="Goeker M."/>
        </authorList>
    </citation>
    <scope>NUCLEOTIDE SEQUENCE [LARGE SCALE GENOMIC DNA]</scope>
    <source>
        <strain evidence="2 3">DSM 100346</strain>
    </source>
</reference>
<keyword evidence="3" id="KW-1185">Reference proteome</keyword>
<accession>A0A316AMA0</accession>
<dbReference type="EMBL" id="QGDT01000003">
    <property type="protein sequence ID" value="PWJ58905.1"/>
    <property type="molecule type" value="Genomic_DNA"/>
</dbReference>
<protein>
    <submittedName>
        <fullName evidence="2">LEA14-like dessication related protein</fullName>
    </submittedName>
</protein>
<evidence type="ECO:0000313" key="3">
    <source>
        <dbReference type="Proteomes" id="UP000245880"/>
    </source>
</evidence>
<dbReference type="AlphaFoldDB" id="A0A316AMA0"/>
<dbReference type="Gene3D" id="2.60.40.1820">
    <property type="match status" value="1"/>
</dbReference>
<dbReference type="SUPFAM" id="SSF117070">
    <property type="entry name" value="LEA14-like"/>
    <property type="match status" value="1"/>
</dbReference>
<comment type="caution">
    <text evidence="2">The sequence shown here is derived from an EMBL/GenBank/DDBJ whole genome shotgun (WGS) entry which is preliminary data.</text>
</comment>
<dbReference type="InterPro" id="IPR004864">
    <property type="entry name" value="LEA_2"/>
</dbReference>
<sequence length="145" mass="16490">MFISCSEFTAPQIVSMQNIQFQSLRNNELHFSLESTIKNTNTIPLWVDKMEVAVFFDGELVGTADSPEQIKLPGNTTSDVTLHYKVPIKKLKSNFISLLSKKEIQLKVEGKYTFKNDLKDITIPYTYETPFNMKKHLSGLLLGSI</sequence>
<gene>
    <name evidence="2" type="ORF">CLV98_103272</name>
</gene>
<evidence type="ECO:0000259" key="1">
    <source>
        <dbReference type="Pfam" id="PF03168"/>
    </source>
</evidence>
<evidence type="ECO:0000313" key="2">
    <source>
        <dbReference type="EMBL" id="PWJ58905.1"/>
    </source>
</evidence>
<dbReference type="Proteomes" id="UP000245880">
    <property type="component" value="Unassembled WGS sequence"/>
</dbReference>
<organism evidence="2 3">
    <name type="scientific">Dyadobacter jejuensis</name>
    <dbReference type="NCBI Taxonomy" id="1082580"/>
    <lineage>
        <taxon>Bacteria</taxon>
        <taxon>Pseudomonadati</taxon>
        <taxon>Bacteroidota</taxon>
        <taxon>Cytophagia</taxon>
        <taxon>Cytophagales</taxon>
        <taxon>Spirosomataceae</taxon>
        <taxon>Dyadobacter</taxon>
    </lineage>
</organism>
<name>A0A316AMA0_9BACT</name>
<feature type="domain" description="Late embryogenesis abundant protein LEA-2 subgroup" evidence="1">
    <location>
        <begin position="36"/>
        <end position="125"/>
    </location>
</feature>
<proteinExistence type="predicted"/>